<dbReference type="AlphaFoldDB" id="A0A8J6XJ05"/>
<proteinExistence type="predicted"/>
<sequence length="85" mass="9370">MSNAQEAIALSEYLKKNLGVSSAPFEAVLNYGYALLAIAGSDGEVPEGELNWLINHQRMAGAPEEAIEKYKTFEYKNADARKFTD</sequence>
<dbReference type="InterPro" id="IPR029024">
    <property type="entry name" value="TerB-like"/>
</dbReference>
<reference evidence="1" key="1">
    <citation type="submission" date="2020-09" db="EMBL/GenBank/DDBJ databases">
        <title>Iningainema tapete sp. nov. (Scytonemataceae, Cyanobacteria) from greenhouses in central Florida (USA) produces two types of nodularin with biosynthetic potential for microcystin-LR and anabaenopeptins.</title>
        <authorList>
            <person name="Berthold D.E."/>
            <person name="Lefler F.W."/>
            <person name="Huang I.-S."/>
            <person name="Abdulla H."/>
            <person name="Zimba P.V."/>
            <person name="Laughinghouse H.D. IV."/>
        </authorList>
    </citation>
    <scope>NUCLEOTIDE SEQUENCE</scope>
    <source>
        <strain evidence="1">BLCCT55</strain>
    </source>
</reference>
<name>A0A8J6XJ05_9CYAN</name>
<evidence type="ECO:0000313" key="2">
    <source>
        <dbReference type="Proteomes" id="UP000629098"/>
    </source>
</evidence>
<keyword evidence="2" id="KW-1185">Reference proteome</keyword>
<dbReference type="RefSeq" id="WP_190836823.1">
    <property type="nucleotide sequence ID" value="NZ_CAWPPI010000118.1"/>
</dbReference>
<dbReference type="Proteomes" id="UP000629098">
    <property type="component" value="Unassembled WGS sequence"/>
</dbReference>
<gene>
    <name evidence="1" type="ORF">ICL16_38375</name>
</gene>
<dbReference type="EMBL" id="JACXAE010000118">
    <property type="protein sequence ID" value="MBD2777755.1"/>
    <property type="molecule type" value="Genomic_DNA"/>
</dbReference>
<accession>A0A8J6XJ05</accession>
<dbReference type="Gene3D" id="1.10.3680.10">
    <property type="entry name" value="TerB-like"/>
    <property type="match status" value="1"/>
</dbReference>
<protein>
    <submittedName>
        <fullName evidence="1">Uncharacterized protein</fullName>
    </submittedName>
</protein>
<comment type="caution">
    <text evidence="1">The sequence shown here is derived from an EMBL/GenBank/DDBJ whole genome shotgun (WGS) entry which is preliminary data.</text>
</comment>
<organism evidence="1 2">
    <name type="scientific">Iningainema tapete BLCC-T55</name>
    <dbReference type="NCBI Taxonomy" id="2748662"/>
    <lineage>
        <taxon>Bacteria</taxon>
        <taxon>Bacillati</taxon>
        <taxon>Cyanobacteriota</taxon>
        <taxon>Cyanophyceae</taxon>
        <taxon>Nostocales</taxon>
        <taxon>Scytonemataceae</taxon>
        <taxon>Iningainema tapete</taxon>
    </lineage>
</organism>
<evidence type="ECO:0000313" key="1">
    <source>
        <dbReference type="EMBL" id="MBD2777755.1"/>
    </source>
</evidence>